<dbReference type="VEuPathDB" id="PlasmoDB:POWCR01_000042600"/>
<gene>
    <name evidence="2" type="primary">PowCR01_000042600</name>
    <name evidence="2" type="ORF">POWCR01_000042600</name>
</gene>
<dbReference type="AlphaFoldDB" id="A0A1C3KGA8"/>
<feature type="transmembrane region" description="Helical" evidence="1">
    <location>
        <begin position="268"/>
        <end position="288"/>
    </location>
</feature>
<name>A0A1C3KGA8_PLAOA</name>
<reference evidence="2 3" key="1">
    <citation type="submission" date="2016-06" db="EMBL/GenBank/DDBJ databases">
        <authorList>
            <consortium name="Pathogen Informatics"/>
        </authorList>
    </citation>
    <scope>NUCLEOTIDE SEQUENCE [LARGE SCALE GENOMIC DNA]</scope>
</reference>
<evidence type="ECO:0000313" key="3">
    <source>
        <dbReference type="Proteomes" id="UP000243200"/>
    </source>
</evidence>
<protein>
    <submittedName>
        <fullName evidence="2">Plasmodium vivax Vir protein/Plasmodium variant antigen protein Cir/Yir/Bir, putative</fullName>
    </submittedName>
</protein>
<dbReference type="VEuPathDB" id="PlasmoDB:PocGH01_00177400"/>
<evidence type="ECO:0000313" key="2">
    <source>
        <dbReference type="EMBL" id="SBT72712.1"/>
    </source>
</evidence>
<keyword evidence="1" id="KW-1133">Transmembrane helix</keyword>
<sequence>MVCDPESYKKKYAFFNSVDEYIDSDELAEKNGDNNIYRIDYEFINNFNNNKFSELSIMCNKFVYLVDALYKRNTGSSFNSDYDFDYLNYWLNTKINDIDCEISCKKSFFQNLRAGTKGIRNWGNLGSEIYNIEENELNDINTLYNLHKNFSKLNKEIKESNPKEDEFMTYAKNCVKGYQELKDKCTGNEPKFCENLTNFKQKYEEINLCKYNFSKWRKEKLPSLTKDSDESLPDCETTVKEVDRETEQGYRGSPEPVESHSNMNVHSITIGVVTTLVISFIYFIFYKFTSFGSLIRSRIVKEGKKPGNLDVDMDHFSHTSEYGHFNSESKTYGIAYNS</sequence>
<dbReference type="InterPro" id="IPR008780">
    <property type="entry name" value="Plasmodium_Vir"/>
</dbReference>
<accession>A0A1C3KGA8</accession>
<organism evidence="2 3">
    <name type="scientific">Plasmodium ovale</name>
    <name type="common">malaria parasite P. ovale</name>
    <dbReference type="NCBI Taxonomy" id="36330"/>
    <lineage>
        <taxon>Eukaryota</taxon>
        <taxon>Sar</taxon>
        <taxon>Alveolata</taxon>
        <taxon>Apicomplexa</taxon>
        <taxon>Aconoidasida</taxon>
        <taxon>Haemosporida</taxon>
        <taxon>Plasmodiidae</taxon>
        <taxon>Plasmodium</taxon>
        <taxon>Plasmodium (Plasmodium)</taxon>
    </lineage>
</organism>
<dbReference type="Proteomes" id="UP000243200">
    <property type="component" value="Unassembled WGS sequence"/>
</dbReference>
<evidence type="ECO:0000256" key="1">
    <source>
        <dbReference type="SAM" id="Phobius"/>
    </source>
</evidence>
<dbReference type="EMBL" id="FLRJ01000118">
    <property type="protein sequence ID" value="SBT72712.1"/>
    <property type="molecule type" value="Genomic_DNA"/>
</dbReference>
<dbReference type="Pfam" id="PF05795">
    <property type="entry name" value="Plasmodium_Vir"/>
    <property type="match status" value="1"/>
</dbReference>
<proteinExistence type="predicted"/>
<keyword evidence="1" id="KW-0472">Membrane</keyword>
<keyword evidence="1" id="KW-0812">Transmembrane</keyword>
<dbReference type="OrthoDB" id="387794at2759"/>